<organism evidence="2 3">
    <name type="scientific">Canavalia gladiata</name>
    <name type="common">Sword bean</name>
    <name type="synonym">Dolichos gladiatus</name>
    <dbReference type="NCBI Taxonomy" id="3824"/>
    <lineage>
        <taxon>Eukaryota</taxon>
        <taxon>Viridiplantae</taxon>
        <taxon>Streptophyta</taxon>
        <taxon>Embryophyta</taxon>
        <taxon>Tracheophyta</taxon>
        <taxon>Spermatophyta</taxon>
        <taxon>Magnoliopsida</taxon>
        <taxon>eudicotyledons</taxon>
        <taxon>Gunneridae</taxon>
        <taxon>Pentapetalae</taxon>
        <taxon>rosids</taxon>
        <taxon>fabids</taxon>
        <taxon>Fabales</taxon>
        <taxon>Fabaceae</taxon>
        <taxon>Papilionoideae</taxon>
        <taxon>50 kb inversion clade</taxon>
        <taxon>NPAAA clade</taxon>
        <taxon>indigoferoid/millettioid clade</taxon>
        <taxon>Phaseoleae</taxon>
        <taxon>Canavalia</taxon>
    </lineage>
</organism>
<keyword evidence="3" id="KW-1185">Reference proteome</keyword>
<reference evidence="2 3" key="1">
    <citation type="submission" date="2024-01" db="EMBL/GenBank/DDBJ databases">
        <title>The genomes of 5 underutilized Papilionoideae crops provide insights into root nodulation and disease resistanc.</title>
        <authorList>
            <person name="Jiang F."/>
        </authorList>
    </citation>
    <scope>NUCLEOTIDE SEQUENCE [LARGE SCALE GENOMIC DNA]</scope>
    <source>
        <strain evidence="2">LVBAO_FW01</strain>
        <tissue evidence="2">Leaves</tissue>
    </source>
</reference>
<keyword evidence="1" id="KW-0812">Transmembrane</keyword>
<sequence>MQEVLSSPTGTISISVGWNNQLATNTSKILCSNHSPSLSSLLSNQHLHHTQTKLSSPAWIWLYLFCLVPFSVSFFKILSLLFSKKHIQVLLVSFLPITRISLQLLFAFVG</sequence>
<gene>
    <name evidence="2" type="ORF">VNO77_02137</name>
</gene>
<comment type="caution">
    <text evidence="2">The sequence shown here is derived from an EMBL/GenBank/DDBJ whole genome shotgun (WGS) entry which is preliminary data.</text>
</comment>
<keyword evidence="1" id="KW-1133">Transmembrane helix</keyword>
<accession>A0AAN9MYV1</accession>
<feature type="transmembrane region" description="Helical" evidence="1">
    <location>
        <begin position="89"/>
        <end position="109"/>
    </location>
</feature>
<protein>
    <submittedName>
        <fullName evidence="2">Uncharacterized protein</fullName>
    </submittedName>
</protein>
<evidence type="ECO:0000313" key="2">
    <source>
        <dbReference type="EMBL" id="KAK7360158.1"/>
    </source>
</evidence>
<dbReference type="EMBL" id="JAYMYQ010000001">
    <property type="protein sequence ID" value="KAK7360158.1"/>
    <property type="molecule type" value="Genomic_DNA"/>
</dbReference>
<dbReference type="Proteomes" id="UP001367508">
    <property type="component" value="Unassembled WGS sequence"/>
</dbReference>
<feature type="transmembrane region" description="Helical" evidence="1">
    <location>
        <begin position="60"/>
        <end position="82"/>
    </location>
</feature>
<dbReference type="AlphaFoldDB" id="A0AAN9MYV1"/>
<evidence type="ECO:0000256" key="1">
    <source>
        <dbReference type="SAM" id="Phobius"/>
    </source>
</evidence>
<name>A0AAN9MYV1_CANGL</name>
<evidence type="ECO:0000313" key="3">
    <source>
        <dbReference type="Proteomes" id="UP001367508"/>
    </source>
</evidence>
<keyword evidence="1" id="KW-0472">Membrane</keyword>
<proteinExistence type="predicted"/>